<keyword evidence="1" id="KW-1133">Transmembrane helix</keyword>
<keyword evidence="3" id="KW-1185">Reference proteome</keyword>
<comment type="caution">
    <text evidence="2">The sequence shown here is derived from an EMBL/GenBank/DDBJ whole genome shotgun (WGS) entry which is preliminary data.</text>
</comment>
<dbReference type="OrthoDB" id="913267at2759"/>
<reference evidence="2" key="1">
    <citation type="submission" date="2022-04" db="EMBL/GenBank/DDBJ databases">
        <title>Carnegiea gigantea Genome sequencing and assembly v2.</title>
        <authorList>
            <person name="Copetti D."/>
            <person name="Sanderson M.J."/>
            <person name="Burquez A."/>
            <person name="Wojciechowski M.F."/>
        </authorList>
    </citation>
    <scope>NUCLEOTIDE SEQUENCE</scope>
    <source>
        <strain evidence="2">SGP5-SGP5p</strain>
        <tissue evidence="2">Aerial part</tissue>
    </source>
</reference>
<evidence type="ECO:0000313" key="3">
    <source>
        <dbReference type="Proteomes" id="UP001153076"/>
    </source>
</evidence>
<proteinExistence type="predicted"/>
<accession>A0A9Q1GP55</accession>
<dbReference type="Proteomes" id="UP001153076">
    <property type="component" value="Unassembled WGS sequence"/>
</dbReference>
<dbReference type="AlphaFoldDB" id="A0A9Q1GP55"/>
<feature type="transmembrane region" description="Helical" evidence="1">
    <location>
        <begin position="145"/>
        <end position="162"/>
    </location>
</feature>
<dbReference type="EMBL" id="JAKOGI010002147">
    <property type="protein sequence ID" value="KAJ8422776.1"/>
    <property type="molecule type" value="Genomic_DNA"/>
</dbReference>
<name>A0A9Q1GP55_9CARY</name>
<gene>
    <name evidence="2" type="ORF">Cgig2_032094</name>
</gene>
<organism evidence="2 3">
    <name type="scientific">Carnegiea gigantea</name>
    <dbReference type="NCBI Taxonomy" id="171969"/>
    <lineage>
        <taxon>Eukaryota</taxon>
        <taxon>Viridiplantae</taxon>
        <taxon>Streptophyta</taxon>
        <taxon>Embryophyta</taxon>
        <taxon>Tracheophyta</taxon>
        <taxon>Spermatophyta</taxon>
        <taxon>Magnoliopsida</taxon>
        <taxon>eudicotyledons</taxon>
        <taxon>Gunneridae</taxon>
        <taxon>Pentapetalae</taxon>
        <taxon>Caryophyllales</taxon>
        <taxon>Cactineae</taxon>
        <taxon>Cactaceae</taxon>
        <taxon>Cactoideae</taxon>
        <taxon>Echinocereeae</taxon>
        <taxon>Carnegiea</taxon>
    </lineage>
</organism>
<sequence length="182" mass="21306">MVEIFLTRRILLYAFYWESLKGVRVKYLIYFLNIHGFLELPFSGLLYDEAIPLSKDFKTILGWSHIHFITAYYILRLRLNHKPTIELHSGFGGLPNIECPWGQGKGIKFPFLKHIIYCQWKICGWDDSHTILNELPVRTSARTRTFLTAFISCWLCLFIFLVKDVGYICPSTFMAASNMARR</sequence>
<evidence type="ECO:0000256" key="1">
    <source>
        <dbReference type="SAM" id="Phobius"/>
    </source>
</evidence>
<protein>
    <submittedName>
        <fullName evidence="2">Uncharacterized protein</fullName>
    </submittedName>
</protein>
<keyword evidence="1" id="KW-0812">Transmembrane</keyword>
<evidence type="ECO:0000313" key="2">
    <source>
        <dbReference type="EMBL" id="KAJ8422776.1"/>
    </source>
</evidence>
<keyword evidence="1" id="KW-0472">Membrane</keyword>